<sequence>MYAMQYEITLPADYDMQVIRRRVAAKAPALDNLPGLGLKAYLIRERGVDGSPVNQYAPFYLWASTEGMGGFLWGGDGFGSVVGSFGRPPVRHWTGVACLAGPDRDGAPSHATRRTEPLPADADPAGLVTEAVADLERHARQPGIHTAALVIDPRSWELVRFTLWTDPAPAEDAPLYQVLHLSTPQLGEITRAA</sequence>
<dbReference type="AlphaFoldDB" id="A0A211ZTL3"/>
<evidence type="ECO:0000313" key="2">
    <source>
        <dbReference type="EMBL" id="OWJ68593.1"/>
    </source>
</evidence>
<evidence type="ECO:0000313" key="3">
    <source>
        <dbReference type="Proteomes" id="UP000196655"/>
    </source>
</evidence>
<keyword evidence="3" id="KW-1185">Reference proteome</keyword>
<dbReference type="InterPro" id="IPR032349">
    <property type="entry name" value="DUF4865"/>
</dbReference>
<dbReference type="Proteomes" id="UP000196655">
    <property type="component" value="Unassembled WGS sequence"/>
</dbReference>
<proteinExistence type="predicted"/>
<gene>
    <name evidence="2" type="ORF">BWR60_04065</name>
</gene>
<feature type="region of interest" description="Disordered" evidence="1">
    <location>
        <begin position="103"/>
        <end position="123"/>
    </location>
</feature>
<dbReference type="Pfam" id="PF16157">
    <property type="entry name" value="DUF4865"/>
    <property type="match status" value="1"/>
</dbReference>
<protein>
    <submittedName>
        <fullName evidence="2">DUF4865 domain-containing protein</fullName>
    </submittedName>
</protein>
<organism evidence="2 3">
    <name type="scientific">Inquilinus limosus</name>
    <dbReference type="NCBI Taxonomy" id="171674"/>
    <lineage>
        <taxon>Bacteria</taxon>
        <taxon>Pseudomonadati</taxon>
        <taxon>Pseudomonadota</taxon>
        <taxon>Alphaproteobacteria</taxon>
        <taxon>Rhodospirillales</taxon>
        <taxon>Rhodospirillaceae</taxon>
        <taxon>Inquilinus</taxon>
    </lineage>
</organism>
<reference evidence="3" key="1">
    <citation type="submission" date="2017-05" db="EMBL/GenBank/DDBJ databases">
        <authorList>
            <person name="Macchi M."/>
            <person name="Festa S."/>
            <person name="Coppotelli B.M."/>
            <person name="Morelli I.S."/>
        </authorList>
    </citation>
    <scope>NUCLEOTIDE SEQUENCE [LARGE SCALE GENOMIC DNA]</scope>
    <source>
        <strain evidence="3">I</strain>
    </source>
</reference>
<comment type="caution">
    <text evidence="2">The sequence shown here is derived from an EMBL/GenBank/DDBJ whole genome shotgun (WGS) entry which is preliminary data.</text>
</comment>
<dbReference type="EMBL" id="NHON01000004">
    <property type="protein sequence ID" value="OWJ68593.1"/>
    <property type="molecule type" value="Genomic_DNA"/>
</dbReference>
<evidence type="ECO:0000256" key="1">
    <source>
        <dbReference type="SAM" id="MobiDB-lite"/>
    </source>
</evidence>
<name>A0A211ZTL3_9PROT</name>
<dbReference type="OrthoDB" id="2065010at2"/>
<dbReference type="RefSeq" id="WP_088149729.1">
    <property type="nucleotide sequence ID" value="NZ_NHON01000004.1"/>
</dbReference>
<accession>A0A211ZTL3</accession>